<name>A0A103XIU2_CYNCS</name>
<dbReference type="AlphaFoldDB" id="A0A103XIU2"/>
<protein>
    <submittedName>
        <fullName evidence="2">Uncharacterized protein</fullName>
    </submittedName>
</protein>
<feature type="region of interest" description="Disordered" evidence="1">
    <location>
        <begin position="35"/>
        <end position="62"/>
    </location>
</feature>
<evidence type="ECO:0000313" key="2">
    <source>
        <dbReference type="EMBL" id="KVH91489.1"/>
    </source>
</evidence>
<proteinExistence type="predicted"/>
<dbReference type="PANTHER" id="PTHR36376:SF1">
    <property type="entry name" value="OS09G0514700 PROTEIN"/>
    <property type="match status" value="1"/>
</dbReference>
<feature type="compositionally biased region" description="Basic residues" evidence="1">
    <location>
        <begin position="52"/>
        <end position="62"/>
    </location>
</feature>
<organism evidence="2 3">
    <name type="scientific">Cynara cardunculus var. scolymus</name>
    <name type="common">Globe artichoke</name>
    <name type="synonym">Cynara scolymus</name>
    <dbReference type="NCBI Taxonomy" id="59895"/>
    <lineage>
        <taxon>Eukaryota</taxon>
        <taxon>Viridiplantae</taxon>
        <taxon>Streptophyta</taxon>
        <taxon>Embryophyta</taxon>
        <taxon>Tracheophyta</taxon>
        <taxon>Spermatophyta</taxon>
        <taxon>Magnoliopsida</taxon>
        <taxon>eudicotyledons</taxon>
        <taxon>Gunneridae</taxon>
        <taxon>Pentapetalae</taxon>
        <taxon>asterids</taxon>
        <taxon>campanulids</taxon>
        <taxon>Asterales</taxon>
        <taxon>Asteraceae</taxon>
        <taxon>Carduoideae</taxon>
        <taxon>Cardueae</taxon>
        <taxon>Carduinae</taxon>
        <taxon>Cynara</taxon>
    </lineage>
</organism>
<sequence>MSELIGVNRKISRLMDKTCLKMHCRTDSHEQECHMEKDSHVEAPGVEVPKASIRRSSRLRSKKKVSPCSQDACRSYHSSSNYTKKSLKTCLDRESSISESKIEEDNKHKIPHRNENNCLLSADTASMRSSAAGPSFKYHVRAKDGIRLLVDLNLKRSNWLKSMEKAVCVCQNHQKPGFGSFRQEVECLRDKNNLKINSPAKASASDASMNSYAQNKFSIKSMSREIGKTLPSVVEKEVTTISSLEFSTRDGYTKSSNSVVPDAPHEPASLLNMTVIGSKVRSKKGKSSELVHVNCQDTTMKENYSPNAECLEVVAFSSEENQFSDFSSHQKGSSCSRTGMICSENLLTSTFEVNQETAGNHRRSTVENRESINSAEGMEVSGRDGNTIVISASDGGRKRRKHNDKSDYIHGQSHQRILRSTKLLGGQILEQGGLVIRRSSRLLSKAVPFAGKIH</sequence>
<dbReference type="OMA" id="SHEQECH"/>
<comment type="caution">
    <text evidence="2">The sequence shown here is derived from an EMBL/GenBank/DDBJ whole genome shotgun (WGS) entry which is preliminary data.</text>
</comment>
<dbReference type="Proteomes" id="UP000243975">
    <property type="component" value="Unassembled WGS sequence"/>
</dbReference>
<evidence type="ECO:0000256" key="1">
    <source>
        <dbReference type="SAM" id="MobiDB-lite"/>
    </source>
</evidence>
<reference evidence="2 3" key="1">
    <citation type="journal article" date="2016" name="Sci. Rep.">
        <title>The genome sequence of the outbreeding globe artichoke constructed de novo incorporating a phase-aware low-pass sequencing strategy of F1 progeny.</title>
        <authorList>
            <person name="Scaglione D."/>
            <person name="Reyes-Chin-Wo S."/>
            <person name="Acquadro A."/>
            <person name="Froenicke L."/>
            <person name="Portis E."/>
            <person name="Beitel C."/>
            <person name="Tirone M."/>
            <person name="Mauro R."/>
            <person name="Lo Monaco A."/>
            <person name="Mauromicale G."/>
            <person name="Faccioli P."/>
            <person name="Cattivelli L."/>
            <person name="Rieseberg L."/>
            <person name="Michelmore R."/>
            <person name="Lanteri S."/>
        </authorList>
    </citation>
    <scope>NUCLEOTIDE SEQUENCE [LARGE SCALE GENOMIC DNA]</scope>
    <source>
        <strain evidence="2">2C</strain>
    </source>
</reference>
<dbReference type="EMBL" id="LEKV01004942">
    <property type="protein sequence ID" value="KVH91489.1"/>
    <property type="molecule type" value="Genomic_DNA"/>
</dbReference>
<dbReference type="Gramene" id="KVH91489">
    <property type="protein sequence ID" value="KVH91489"/>
    <property type="gene ID" value="Ccrd_006487"/>
</dbReference>
<feature type="region of interest" description="Disordered" evidence="1">
    <location>
        <begin position="375"/>
        <end position="410"/>
    </location>
</feature>
<accession>A0A103XIU2</accession>
<dbReference type="PANTHER" id="PTHR36376">
    <property type="entry name" value="OS09G0514700 PROTEIN"/>
    <property type="match status" value="1"/>
</dbReference>
<gene>
    <name evidence="2" type="ORF">Ccrd_006487</name>
</gene>
<evidence type="ECO:0000313" key="3">
    <source>
        <dbReference type="Proteomes" id="UP000243975"/>
    </source>
</evidence>
<keyword evidence="3" id="KW-1185">Reference proteome</keyword>